<keyword evidence="2" id="KW-1185">Reference proteome</keyword>
<comment type="caution">
    <text evidence="1">The sequence shown here is derived from an EMBL/GenBank/DDBJ whole genome shotgun (WGS) entry which is preliminary data.</text>
</comment>
<organism evidence="1 2">
    <name type="scientific">Tenacibaculum gallaicum</name>
    <dbReference type="NCBI Taxonomy" id="561505"/>
    <lineage>
        <taxon>Bacteria</taxon>
        <taxon>Pseudomonadati</taxon>
        <taxon>Bacteroidota</taxon>
        <taxon>Flavobacteriia</taxon>
        <taxon>Flavobacteriales</taxon>
        <taxon>Flavobacteriaceae</taxon>
        <taxon>Tenacibaculum</taxon>
    </lineage>
</organism>
<gene>
    <name evidence="1" type="ORF">C7448_1101</name>
</gene>
<protein>
    <submittedName>
        <fullName evidence="1">Uncharacterized protein</fullName>
    </submittedName>
</protein>
<dbReference type="RefSeq" id="WP_245939485.1">
    <property type="nucleotide sequence ID" value="NZ_QUNS01000010.1"/>
</dbReference>
<sequence length="187" mass="22260">MNVQIDKEELKKLIEQGKKERQELGQIINPIVNNFDLNKQETLEVCQIGKFVYKIDSKIRIVDKPQPPNPDFIIELKDKLIGLEHTQILTEDAQRYFRVKTLLDYAEQRFEQKYPNINVHATISVQNDEWKYSQRDKPKLAEQIADFVQWTRLEKDFELPEKITNIKTTRHSQVSFSYKKKIGRRNT</sequence>
<evidence type="ECO:0000313" key="1">
    <source>
        <dbReference type="EMBL" id="REH44978.1"/>
    </source>
</evidence>
<dbReference type="EMBL" id="QUNS01000010">
    <property type="protein sequence ID" value="REH44978.1"/>
    <property type="molecule type" value="Genomic_DNA"/>
</dbReference>
<evidence type="ECO:0000313" key="2">
    <source>
        <dbReference type="Proteomes" id="UP000256884"/>
    </source>
</evidence>
<dbReference type="Proteomes" id="UP000256884">
    <property type="component" value="Unassembled WGS sequence"/>
</dbReference>
<accession>A0A3E0HGV4</accession>
<reference evidence="1 2" key="1">
    <citation type="submission" date="2018-08" db="EMBL/GenBank/DDBJ databases">
        <title>Genomic Encyclopedia of Type Strains, Phase IV (KMG-IV): sequencing the most valuable type-strain genomes for metagenomic binning, comparative biology and taxonomic classification.</title>
        <authorList>
            <person name="Goeker M."/>
        </authorList>
    </citation>
    <scope>NUCLEOTIDE SEQUENCE [LARGE SCALE GENOMIC DNA]</scope>
    <source>
        <strain evidence="1 2">DSM 18841</strain>
    </source>
</reference>
<proteinExistence type="predicted"/>
<name>A0A3E0HGV4_9FLAO</name>
<dbReference type="AlphaFoldDB" id="A0A3E0HGV4"/>